<keyword evidence="1" id="KW-0472">Membrane</keyword>
<gene>
    <name evidence="3" type="ORF">JRO89_XS12G0232200</name>
</gene>
<comment type="caution">
    <text evidence="3">The sequence shown here is derived from an EMBL/GenBank/DDBJ whole genome shotgun (WGS) entry which is preliminary data.</text>
</comment>
<evidence type="ECO:0000313" key="3">
    <source>
        <dbReference type="EMBL" id="KAH7554533.1"/>
    </source>
</evidence>
<feature type="domain" description="Phytocyanin" evidence="2">
    <location>
        <begin position="37"/>
        <end position="136"/>
    </location>
</feature>
<dbReference type="InterPro" id="IPR039391">
    <property type="entry name" value="Phytocyanin-like"/>
</dbReference>
<organism evidence="3 4">
    <name type="scientific">Xanthoceras sorbifolium</name>
    <dbReference type="NCBI Taxonomy" id="99658"/>
    <lineage>
        <taxon>Eukaryota</taxon>
        <taxon>Viridiplantae</taxon>
        <taxon>Streptophyta</taxon>
        <taxon>Embryophyta</taxon>
        <taxon>Tracheophyta</taxon>
        <taxon>Spermatophyta</taxon>
        <taxon>Magnoliopsida</taxon>
        <taxon>eudicotyledons</taxon>
        <taxon>Gunneridae</taxon>
        <taxon>Pentapetalae</taxon>
        <taxon>rosids</taxon>
        <taxon>malvids</taxon>
        <taxon>Sapindales</taxon>
        <taxon>Sapindaceae</taxon>
        <taxon>Xanthoceroideae</taxon>
        <taxon>Xanthoceras</taxon>
    </lineage>
</organism>
<dbReference type="InterPro" id="IPR008972">
    <property type="entry name" value="Cupredoxin"/>
</dbReference>
<evidence type="ECO:0000256" key="1">
    <source>
        <dbReference type="SAM" id="Phobius"/>
    </source>
</evidence>
<dbReference type="PROSITE" id="PS51485">
    <property type="entry name" value="PHYTOCYANIN"/>
    <property type="match status" value="1"/>
</dbReference>
<dbReference type="Proteomes" id="UP000827721">
    <property type="component" value="Unassembled WGS sequence"/>
</dbReference>
<name>A0ABQ8HDG4_9ROSI</name>
<proteinExistence type="predicted"/>
<keyword evidence="1" id="KW-0812">Transmembrane</keyword>
<dbReference type="SUPFAM" id="SSF49503">
    <property type="entry name" value="Cupredoxins"/>
    <property type="match status" value="1"/>
</dbReference>
<evidence type="ECO:0000313" key="4">
    <source>
        <dbReference type="Proteomes" id="UP000827721"/>
    </source>
</evidence>
<protein>
    <recommendedName>
        <fullName evidence="2">Phytocyanin domain-containing protein</fullName>
    </recommendedName>
</protein>
<dbReference type="PANTHER" id="PTHR33021:SF547">
    <property type="entry name" value="OS03G0758500 PROTEIN"/>
    <property type="match status" value="1"/>
</dbReference>
<reference evidence="3 4" key="1">
    <citation type="submission" date="2021-02" db="EMBL/GenBank/DDBJ databases">
        <title>Plant Genome Project.</title>
        <authorList>
            <person name="Zhang R.-G."/>
        </authorList>
    </citation>
    <scope>NUCLEOTIDE SEQUENCE [LARGE SCALE GENOMIC DNA]</scope>
    <source>
        <tissue evidence="3">Leaves</tissue>
    </source>
</reference>
<dbReference type="Pfam" id="PF02298">
    <property type="entry name" value="Cu_bind_like"/>
    <property type="match status" value="1"/>
</dbReference>
<dbReference type="Gene3D" id="2.60.40.420">
    <property type="entry name" value="Cupredoxins - blue copper proteins"/>
    <property type="match status" value="1"/>
</dbReference>
<feature type="transmembrane region" description="Helical" evidence="1">
    <location>
        <begin position="157"/>
        <end position="175"/>
    </location>
</feature>
<keyword evidence="4" id="KW-1185">Reference proteome</keyword>
<dbReference type="PANTHER" id="PTHR33021">
    <property type="entry name" value="BLUE COPPER PROTEIN"/>
    <property type="match status" value="1"/>
</dbReference>
<dbReference type="InterPro" id="IPR003245">
    <property type="entry name" value="Phytocyanin_dom"/>
</dbReference>
<keyword evidence="1" id="KW-1133">Transmembrane helix</keyword>
<sequence length="176" mass="20064">MESFRRELRDHLRMLTTLIMIIIAIMMTLNIQCVSAKLHRVGGKSGWTSNVNYIEWASQERFYVKDWLIFYFDKNMYNVLEVNKTNYENCRDQDFISNITRGGRDVFELLEARPYYFLSGRGFCWGGMKFAISVTQAPPPPAPAPASSKSASSASSTTTTITLLLVAFSIAFLVYI</sequence>
<accession>A0ABQ8HDG4</accession>
<evidence type="ECO:0000259" key="2">
    <source>
        <dbReference type="PROSITE" id="PS51485"/>
    </source>
</evidence>
<dbReference type="EMBL" id="JAFEMO010000012">
    <property type="protein sequence ID" value="KAH7554533.1"/>
    <property type="molecule type" value="Genomic_DNA"/>
</dbReference>
<feature type="transmembrane region" description="Helical" evidence="1">
    <location>
        <begin position="12"/>
        <end position="31"/>
    </location>
</feature>